<dbReference type="EMBL" id="JBFXLR010000022">
    <property type="protein sequence ID" value="KAL2849697.1"/>
    <property type="molecule type" value="Genomic_DNA"/>
</dbReference>
<evidence type="ECO:0000256" key="6">
    <source>
        <dbReference type="ARBA" id="ARBA00022840"/>
    </source>
</evidence>
<dbReference type="PANTHER" id="PTHR47634:SF9">
    <property type="entry name" value="PROTEIN KINASE DOMAIN-CONTAINING PROTEIN-RELATED"/>
    <property type="match status" value="1"/>
</dbReference>
<keyword evidence="6 9" id="KW-0067">ATP-binding</keyword>
<evidence type="ECO:0000256" key="5">
    <source>
        <dbReference type="ARBA" id="ARBA00022777"/>
    </source>
</evidence>
<feature type="domain" description="Protein kinase" evidence="10">
    <location>
        <begin position="47"/>
        <end position="316"/>
    </location>
</feature>
<evidence type="ECO:0000256" key="4">
    <source>
        <dbReference type="ARBA" id="ARBA00022741"/>
    </source>
</evidence>
<feature type="binding site" evidence="9">
    <location>
        <position position="76"/>
    </location>
    <ligand>
        <name>ATP</name>
        <dbReference type="ChEBI" id="CHEBI:30616"/>
    </ligand>
</feature>
<dbReference type="InterPro" id="IPR011009">
    <property type="entry name" value="Kinase-like_dom_sf"/>
</dbReference>
<evidence type="ECO:0000259" key="10">
    <source>
        <dbReference type="SMART" id="SM00220"/>
    </source>
</evidence>
<comment type="catalytic activity">
    <reaction evidence="7">
        <text>L-threonyl-[protein] + ATP = O-phospho-L-threonyl-[protein] + ADP + H(+)</text>
        <dbReference type="Rhea" id="RHEA:46608"/>
        <dbReference type="Rhea" id="RHEA-COMP:11060"/>
        <dbReference type="Rhea" id="RHEA-COMP:11605"/>
        <dbReference type="ChEBI" id="CHEBI:15378"/>
        <dbReference type="ChEBI" id="CHEBI:30013"/>
        <dbReference type="ChEBI" id="CHEBI:30616"/>
        <dbReference type="ChEBI" id="CHEBI:61977"/>
        <dbReference type="ChEBI" id="CHEBI:456216"/>
        <dbReference type="EC" id="2.7.11.1"/>
    </reaction>
</comment>
<dbReference type="Gene3D" id="3.30.200.20">
    <property type="entry name" value="Phosphorylase Kinase, domain 1"/>
    <property type="match status" value="2"/>
</dbReference>
<keyword evidence="12" id="KW-1185">Reference proteome</keyword>
<dbReference type="RefSeq" id="XP_070898922.1">
    <property type="nucleotide sequence ID" value="XM_071043035.1"/>
</dbReference>
<dbReference type="Gene3D" id="1.10.510.10">
    <property type="entry name" value="Transferase(Phosphotransferase) domain 1"/>
    <property type="match status" value="2"/>
</dbReference>
<dbReference type="InterPro" id="IPR017441">
    <property type="entry name" value="Protein_kinase_ATP_BS"/>
</dbReference>
<dbReference type="SMART" id="SM00220">
    <property type="entry name" value="S_TKc"/>
    <property type="match status" value="1"/>
</dbReference>
<keyword evidence="3" id="KW-0808">Transferase</keyword>
<comment type="catalytic activity">
    <reaction evidence="8">
        <text>L-seryl-[protein] + ATP = O-phospho-L-seryl-[protein] + ADP + H(+)</text>
        <dbReference type="Rhea" id="RHEA:17989"/>
        <dbReference type="Rhea" id="RHEA-COMP:9863"/>
        <dbReference type="Rhea" id="RHEA-COMP:11604"/>
        <dbReference type="ChEBI" id="CHEBI:15378"/>
        <dbReference type="ChEBI" id="CHEBI:29999"/>
        <dbReference type="ChEBI" id="CHEBI:30616"/>
        <dbReference type="ChEBI" id="CHEBI:83421"/>
        <dbReference type="ChEBI" id="CHEBI:456216"/>
        <dbReference type="EC" id="2.7.11.1"/>
    </reaction>
</comment>
<dbReference type="Proteomes" id="UP001610444">
    <property type="component" value="Unassembled WGS sequence"/>
</dbReference>
<evidence type="ECO:0000256" key="8">
    <source>
        <dbReference type="ARBA" id="ARBA00048679"/>
    </source>
</evidence>
<evidence type="ECO:0000256" key="7">
    <source>
        <dbReference type="ARBA" id="ARBA00047899"/>
    </source>
</evidence>
<evidence type="ECO:0000256" key="9">
    <source>
        <dbReference type="PROSITE-ProRule" id="PRU10141"/>
    </source>
</evidence>
<reference evidence="11 12" key="1">
    <citation type="submission" date="2024-07" db="EMBL/GenBank/DDBJ databases">
        <title>Section-level genome sequencing and comparative genomics of Aspergillus sections Usti and Cavernicolus.</title>
        <authorList>
            <consortium name="Lawrence Berkeley National Laboratory"/>
            <person name="Nybo J.L."/>
            <person name="Vesth T.C."/>
            <person name="Theobald S."/>
            <person name="Frisvad J.C."/>
            <person name="Larsen T.O."/>
            <person name="Kjaerboelling I."/>
            <person name="Rothschild-Mancinelli K."/>
            <person name="Lyhne E.K."/>
            <person name="Kogle M.E."/>
            <person name="Barry K."/>
            <person name="Clum A."/>
            <person name="Na H."/>
            <person name="Ledsgaard L."/>
            <person name="Lin J."/>
            <person name="Lipzen A."/>
            <person name="Kuo A."/>
            <person name="Riley R."/>
            <person name="Mondo S."/>
            <person name="LaButti K."/>
            <person name="Haridas S."/>
            <person name="Pangalinan J."/>
            <person name="Salamov A.A."/>
            <person name="Simmons B.A."/>
            <person name="Magnuson J.K."/>
            <person name="Chen J."/>
            <person name="Drula E."/>
            <person name="Henrissat B."/>
            <person name="Wiebenga A."/>
            <person name="Lubbers R.J."/>
            <person name="Gomes A.C."/>
            <person name="Macurrencykelacurrency M.R."/>
            <person name="Stajich J."/>
            <person name="Grigoriev I.V."/>
            <person name="Mortensen U.H."/>
            <person name="De vries R.P."/>
            <person name="Baker S.E."/>
            <person name="Andersen M.R."/>
        </authorList>
    </citation>
    <scope>NUCLEOTIDE SEQUENCE [LARGE SCALE GENOMIC DNA]</scope>
    <source>
        <strain evidence="11 12">CBS 756.74</strain>
    </source>
</reference>
<evidence type="ECO:0000313" key="11">
    <source>
        <dbReference type="EMBL" id="KAL2849697.1"/>
    </source>
</evidence>
<comment type="caution">
    <text evidence="11">The sequence shown here is derived from an EMBL/GenBank/DDBJ whole genome shotgun (WGS) entry which is preliminary data.</text>
</comment>
<dbReference type="PANTHER" id="PTHR47634">
    <property type="entry name" value="PROTEIN KINASE DOMAIN-CONTAINING PROTEIN-RELATED"/>
    <property type="match status" value="1"/>
</dbReference>
<keyword evidence="4 9" id="KW-0547">Nucleotide-binding</keyword>
<protein>
    <recommendedName>
        <fullName evidence="1">non-specific serine/threonine protein kinase</fullName>
        <ecNumber evidence="1">2.7.11.1</ecNumber>
    </recommendedName>
</protein>
<dbReference type="InterPro" id="IPR051334">
    <property type="entry name" value="SRPK"/>
</dbReference>
<evidence type="ECO:0000256" key="3">
    <source>
        <dbReference type="ARBA" id="ARBA00022679"/>
    </source>
</evidence>
<dbReference type="SUPFAM" id="SSF56112">
    <property type="entry name" value="Protein kinase-like (PK-like)"/>
    <property type="match status" value="1"/>
</dbReference>
<keyword evidence="2" id="KW-0723">Serine/threonine-protein kinase</keyword>
<keyword evidence="5" id="KW-0418">Kinase</keyword>
<name>A0ABR4KBP3_9EURO</name>
<evidence type="ECO:0000256" key="2">
    <source>
        <dbReference type="ARBA" id="ARBA00022527"/>
    </source>
</evidence>
<dbReference type="EC" id="2.7.11.1" evidence="1"/>
<sequence>MASSSSPTGGLTSPHLYVPIEDAEKLERYRSGGYHPVRIGDHLDNRYEIVQKLGYGSYSTIWLARDRTLNQFVAVKVYSFTVKGPNGTHSCYVITPAQMSFADAKDPSYHRLFTLEVARALSAQLAIAVHCLNSQGFVHGDLHDGNILIQLPSGFDYNHLAQPQLMPITRFDGKDLSSCIPSHATLPIWLEKASEDLALPEAKLLLSDHGQTFSPLEGNMFESRTPLHLILPPKWWNKWDSRRSKFNENGTPLNGRSYRSWEHRFEDCVQQPRRPERMLEFDPAERDAPFAMLRSMLFFRPECRPSAKDVLASEWMPLGKNAGQPRLAWFGLVPGSLIVVKYLVAAEMLSSYVLD</sequence>
<dbReference type="GeneID" id="98158199"/>
<gene>
    <name evidence="11" type="ORF">BJX68DRAFT_255396</name>
</gene>
<dbReference type="PROSITE" id="PS00107">
    <property type="entry name" value="PROTEIN_KINASE_ATP"/>
    <property type="match status" value="1"/>
</dbReference>
<proteinExistence type="predicted"/>
<accession>A0ABR4KBP3</accession>
<evidence type="ECO:0000256" key="1">
    <source>
        <dbReference type="ARBA" id="ARBA00012513"/>
    </source>
</evidence>
<evidence type="ECO:0000313" key="12">
    <source>
        <dbReference type="Proteomes" id="UP001610444"/>
    </source>
</evidence>
<organism evidence="11 12">
    <name type="scientific">Aspergillus pseudodeflectus</name>
    <dbReference type="NCBI Taxonomy" id="176178"/>
    <lineage>
        <taxon>Eukaryota</taxon>
        <taxon>Fungi</taxon>
        <taxon>Dikarya</taxon>
        <taxon>Ascomycota</taxon>
        <taxon>Pezizomycotina</taxon>
        <taxon>Eurotiomycetes</taxon>
        <taxon>Eurotiomycetidae</taxon>
        <taxon>Eurotiales</taxon>
        <taxon>Aspergillaceae</taxon>
        <taxon>Aspergillus</taxon>
        <taxon>Aspergillus subgen. Nidulantes</taxon>
    </lineage>
</organism>
<dbReference type="InterPro" id="IPR000719">
    <property type="entry name" value="Prot_kinase_dom"/>
</dbReference>